<dbReference type="InterPro" id="IPR030378">
    <property type="entry name" value="G_CP_dom"/>
</dbReference>
<feature type="domain" description="CP-type G" evidence="12">
    <location>
        <begin position="80"/>
        <end position="240"/>
    </location>
</feature>
<evidence type="ECO:0000313" key="13">
    <source>
        <dbReference type="EMBL" id="MBL6447230.1"/>
    </source>
</evidence>
<comment type="subcellular location">
    <subcellularLocation>
        <location evidence="10">Cytoplasm</location>
    </subcellularLocation>
</comment>
<comment type="function">
    <text evidence="10">One of several proteins that assist in the late maturation steps of the functional core of the 30S ribosomal subunit. Helps release RbfA from mature subunits. May play a role in the assembly of ribosomal proteins into the subunit. Circularly permuted GTPase that catalyzes slow GTP hydrolysis, GTPase activity is stimulated by the 30S ribosomal subunit.</text>
</comment>
<evidence type="ECO:0000256" key="6">
    <source>
        <dbReference type="ARBA" id="ARBA00022801"/>
    </source>
</evidence>
<feature type="binding site" evidence="10">
    <location>
        <position position="271"/>
    </location>
    <ligand>
        <name>Zn(2+)</name>
        <dbReference type="ChEBI" id="CHEBI:29105"/>
    </ligand>
</feature>
<keyword evidence="1 10" id="KW-0963">Cytoplasm</keyword>
<keyword evidence="7 10" id="KW-0862">Zinc</keyword>
<dbReference type="Gene3D" id="1.10.40.50">
    <property type="entry name" value="Probable gtpase engc, domain 3"/>
    <property type="match status" value="1"/>
</dbReference>
<dbReference type="Pfam" id="PF03193">
    <property type="entry name" value="RsgA_GTPase"/>
    <property type="match status" value="1"/>
</dbReference>
<dbReference type="PANTHER" id="PTHR32120">
    <property type="entry name" value="SMALL RIBOSOMAL SUBUNIT BIOGENESIS GTPASE RSGA"/>
    <property type="match status" value="1"/>
</dbReference>
<protein>
    <recommendedName>
        <fullName evidence="10">Small ribosomal subunit biogenesis GTPase RsgA</fullName>
        <ecNumber evidence="10">3.6.1.-</ecNumber>
    </recommendedName>
</protein>
<name>A0A937KEK4_9BACT</name>
<dbReference type="CDD" id="cd04466">
    <property type="entry name" value="S1_YloQ_GTPase"/>
    <property type="match status" value="1"/>
</dbReference>
<evidence type="ECO:0000256" key="9">
    <source>
        <dbReference type="ARBA" id="ARBA00023134"/>
    </source>
</evidence>
<evidence type="ECO:0000256" key="4">
    <source>
        <dbReference type="ARBA" id="ARBA00022730"/>
    </source>
</evidence>
<evidence type="ECO:0000313" key="14">
    <source>
        <dbReference type="Proteomes" id="UP000614216"/>
    </source>
</evidence>
<keyword evidence="5 10" id="KW-0547">Nucleotide-binding</keyword>
<evidence type="ECO:0000259" key="11">
    <source>
        <dbReference type="PROSITE" id="PS50936"/>
    </source>
</evidence>
<dbReference type="NCBIfam" id="TIGR00157">
    <property type="entry name" value="ribosome small subunit-dependent GTPase A"/>
    <property type="match status" value="1"/>
</dbReference>
<dbReference type="RefSeq" id="WP_202856751.1">
    <property type="nucleotide sequence ID" value="NZ_JAEUGD010000042.1"/>
</dbReference>
<feature type="binding site" evidence="10">
    <location>
        <position position="277"/>
    </location>
    <ligand>
        <name>Zn(2+)</name>
        <dbReference type="ChEBI" id="CHEBI:29105"/>
    </ligand>
</feature>
<dbReference type="SUPFAM" id="SSF52540">
    <property type="entry name" value="P-loop containing nucleoside triphosphate hydrolases"/>
    <property type="match status" value="1"/>
</dbReference>
<evidence type="ECO:0000256" key="2">
    <source>
        <dbReference type="ARBA" id="ARBA00022517"/>
    </source>
</evidence>
<accession>A0A937KEK4</accession>
<sequence>MKGLVMRSTGSWYDVLGENDVTYTCRTRGKLRLKGFKTTNPIAVGDYVEIAIDNEAPGQGIIEEIKPRENYIIRKSVKLQSQGHIIASNIDQAILIATLVYPRTSLGFIDRFLVTAESFRIPQVLVFNKIDLLEEEHFNALEQIINMYEKIGISCLKISATENTGLDEFKNLLHNKKSLLSGHSGVGKSTILNLIAPHIEQKTSSVSDFAQKGVHTTTFAEMFKLDDNSFIIDTPGIKELGIIDISPEELSDYFPEMRAIRSECKFHNCKHTHEPKCAVKEAVEAGQISESRYISYLSILEGDDNRR</sequence>
<comment type="similarity">
    <text evidence="10">Belongs to the TRAFAC class YlqF/YawG GTPase family. RsgA subfamily.</text>
</comment>
<organism evidence="13 14">
    <name type="scientific">Fulvivirga marina</name>
    <dbReference type="NCBI Taxonomy" id="2494733"/>
    <lineage>
        <taxon>Bacteria</taxon>
        <taxon>Pseudomonadati</taxon>
        <taxon>Bacteroidota</taxon>
        <taxon>Cytophagia</taxon>
        <taxon>Cytophagales</taxon>
        <taxon>Fulvivirgaceae</taxon>
        <taxon>Fulvivirga</taxon>
    </lineage>
</organism>
<evidence type="ECO:0000256" key="8">
    <source>
        <dbReference type="ARBA" id="ARBA00022884"/>
    </source>
</evidence>
<dbReference type="InterPro" id="IPR027417">
    <property type="entry name" value="P-loop_NTPase"/>
</dbReference>
<keyword evidence="8 10" id="KW-0694">RNA-binding</keyword>
<dbReference type="GO" id="GO:0003924">
    <property type="term" value="F:GTPase activity"/>
    <property type="evidence" value="ECO:0007669"/>
    <property type="project" value="UniProtKB-UniRule"/>
</dbReference>
<keyword evidence="4 10" id="KW-0699">rRNA-binding</keyword>
<dbReference type="PROSITE" id="PS50936">
    <property type="entry name" value="ENGC_GTPASE"/>
    <property type="match status" value="1"/>
</dbReference>
<keyword evidence="6 10" id="KW-0378">Hydrolase</keyword>
<dbReference type="InterPro" id="IPR010914">
    <property type="entry name" value="RsgA_GTPase_dom"/>
</dbReference>
<dbReference type="EMBL" id="JAEUGD010000042">
    <property type="protein sequence ID" value="MBL6447230.1"/>
    <property type="molecule type" value="Genomic_DNA"/>
</dbReference>
<feature type="binding site" evidence="10">
    <location>
        <position position="264"/>
    </location>
    <ligand>
        <name>Zn(2+)</name>
        <dbReference type="ChEBI" id="CHEBI:29105"/>
    </ligand>
</feature>
<evidence type="ECO:0000256" key="10">
    <source>
        <dbReference type="HAMAP-Rule" id="MF_01820"/>
    </source>
</evidence>
<dbReference type="Gene3D" id="2.40.50.140">
    <property type="entry name" value="Nucleic acid-binding proteins"/>
    <property type="match status" value="1"/>
</dbReference>
<feature type="binding site" evidence="10">
    <location>
        <position position="269"/>
    </location>
    <ligand>
        <name>Zn(2+)</name>
        <dbReference type="ChEBI" id="CHEBI:29105"/>
    </ligand>
</feature>
<comment type="caution">
    <text evidence="13">The sequence shown here is derived from an EMBL/GenBank/DDBJ whole genome shotgun (WGS) entry which is preliminary data.</text>
</comment>
<dbReference type="InterPro" id="IPR004881">
    <property type="entry name" value="Ribosome_biogen_GTPase_RsgA"/>
</dbReference>
<dbReference type="Pfam" id="PF16745">
    <property type="entry name" value="RsgA_N"/>
    <property type="match status" value="1"/>
</dbReference>
<feature type="binding site" evidence="10">
    <location>
        <begin position="128"/>
        <end position="131"/>
    </location>
    <ligand>
        <name>GTP</name>
        <dbReference type="ChEBI" id="CHEBI:37565"/>
    </ligand>
</feature>
<evidence type="ECO:0000256" key="1">
    <source>
        <dbReference type="ARBA" id="ARBA00022490"/>
    </source>
</evidence>
<dbReference type="GO" id="GO:0046872">
    <property type="term" value="F:metal ion binding"/>
    <property type="evidence" value="ECO:0007669"/>
    <property type="project" value="UniProtKB-KW"/>
</dbReference>
<dbReference type="GO" id="GO:0042274">
    <property type="term" value="P:ribosomal small subunit biogenesis"/>
    <property type="evidence" value="ECO:0007669"/>
    <property type="project" value="UniProtKB-UniRule"/>
</dbReference>
<dbReference type="PANTHER" id="PTHR32120:SF11">
    <property type="entry name" value="SMALL RIBOSOMAL SUBUNIT BIOGENESIS GTPASE RSGA 1, MITOCHONDRIAL-RELATED"/>
    <property type="match status" value="1"/>
</dbReference>
<dbReference type="Gene3D" id="3.40.50.300">
    <property type="entry name" value="P-loop containing nucleotide triphosphate hydrolases"/>
    <property type="match status" value="1"/>
</dbReference>
<dbReference type="AlphaFoldDB" id="A0A937KEK4"/>
<proteinExistence type="inferred from homology"/>
<dbReference type="Proteomes" id="UP000614216">
    <property type="component" value="Unassembled WGS sequence"/>
</dbReference>
<dbReference type="InterPro" id="IPR031944">
    <property type="entry name" value="RsgA_N"/>
</dbReference>
<dbReference type="GO" id="GO:0005737">
    <property type="term" value="C:cytoplasm"/>
    <property type="evidence" value="ECO:0007669"/>
    <property type="project" value="UniProtKB-SubCell"/>
</dbReference>
<feature type="domain" description="EngC GTPase" evidence="11">
    <location>
        <begin position="88"/>
        <end position="238"/>
    </location>
</feature>
<evidence type="ECO:0000256" key="5">
    <source>
        <dbReference type="ARBA" id="ARBA00022741"/>
    </source>
</evidence>
<keyword evidence="14" id="KW-1185">Reference proteome</keyword>
<gene>
    <name evidence="10 13" type="primary">rsgA</name>
    <name evidence="13" type="ORF">JMN32_12985</name>
</gene>
<dbReference type="CDD" id="cd01854">
    <property type="entry name" value="YjeQ_EngC"/>
    <property type="match status" value="1"/>
</dbReference>
<dbReference type="EC" id="3.6.1.-" evidence="10"/>
<keyword evidence="2 10" id="KW-0690">Ribosome biogenesis</keyword>
<reference evidence="13" key="1">
    <citation type="submission" date="2021-01" db="EMBL/GenBank/DDBJ databases">
        <title>Fulvivirga kasyanovii gen. nov., sp nov., a novel member of the phylum Bacteroidetes isolated from seawater in a mussel farm.</title>
        <authorList>
            <person name="Zhao L.-H."/>
            <person name="Wang Z.-J."/>
        </authorList>
    </citation>
    <scope>NUCLEOTIDE SEQUENCE</scope>
    <source>
        <strain evidence="13">29W222</strain>
    </source>
</reference>
<dbReference type="GO" id="GO:0019843">
    <property type="term" value="F:rRNA binding"/>
    <property type="evidence" value="ECO:0007669"/>
    <property type="project" value="UniProtKB-KW"/>
</dbReference>
<dbReference type="SUPFAM" id="SSF50249">
    <property type="entry name" value="Nucleic acid-binding proteins"/>
    <property type="match status" value="1"/>
</dbReference>
<comment type="subunit">
    <text evidence="10">Monomer. Associates with 30S ribosomal subunit, binds 16S rRNA.</text>
</comment>
<evidence type="ECO:0000256" key="7">
    <source>
        <dbReference type="ARBA" id="ARBA00022833"/>
    </source>
</evidence>
<evidence type="ECO:0000259" key="12">
    <source>
        <dbReference type="PROSITE" id="PS51721"/>
    </source>
</evidence>
<comment type="cofactor">
    <cofactor evidence="10">
        <name>Zn(2+)</name>
        <dbReference type="ChEBI" id="CHEBI:29105"/>
    </cofactor>
    <text evidence="10">Binds 1 zinc ion per subunit.</text>
</comment>
<dbReference type="HAMAP" id="MF_01820">
    <property type="entry name" value="GTPase_RsgA"/>
    <property type="match status" value="1"/>
</dbReference>
<dbReference type="InterPro" id="IPR012340">
    <property type="entry name" value="NA-bd_OB-fold"/>
</dbReference>
<dbReference type="GO" id="GO:0005525">
    <property type="term" value="F:GTP binding"/>
    <property type="evidence" value="ECO:0007669"/>
    <property type="project" value="UniProtKB-UniRule"/>
</dbReference>
<dbReference type="PROSITE" id="PS51721">
    <property type="entry name" value="G_CP"/>
    <property type="match status" value="1"/>
</dbReference>
<evidence type="ECO:0000256" key="3">
    <source>
        <dbReference type="ARBA" id="ARBA00022723"/>
    </source>
</evidence>
<feature type="binding site" evidence="10">
    <location>
        <begin position="182"/>
        <end position="190"/>
    </location>
    <ligand>
        <name>GTP</name>
        <dbReference type="ChEBI" id="CHEBI:37565"/>
    </ligand>
</feature>
<keyword evidence="3 10" id="KW-0479">Metal-binding</keyword>
<keyword evidence="9 10" id="KW-0342">GTP-binding</keyword>